<organism evidence="2 3">
    <name type="scientific">Vibrio genomosp. F10</name>
    <dbReference type="NCBI Taxonomy" id="723171"/>
    <lineage>
        <taxon>Bacteria</taxon>
        <taxon>Pseudomonadati</taxon>
        <taxon>Pseudomonadota</taxon>
        <taxon>Gammaproteobacteria</taxon>
        <taxon>Vibrionales</taxon>
        <taxon>Vibrionaceae</taxon>
        <taxon>Vibrio</taxon>
    </lineage>
</organism>
<reference evidence="3" key="1">
    <citation type="submission" date="2016-06" db="EMBL/GenBank/DDBJ databases">
        <authorList>
            <person name="Hehemann J.-H."/>
            <person name="Arevalo P."/>
            <person name="Datta M.S."/>
            <person name="Polz M.F."/>
        </authorList>
    </citation>
    <scope>NUCLEOTIDE SEQUENCE [LARGE SCALE GENOMIC DNA]</scope>
    <source>
        <strain evidence="3">9CSC122</strain>
    </source>
</reference>
<dbReference type="RefSeq" id="WP_017038955.1">
    <property type="nucleotide sequence ID" value="NZ_JBNGCH010000369.1"/>
</dbReference>
<dbReference type="InterPro" id="IPR051675">
    <property type="entry name" value="Endo/Exo/Phosphatase_dom_1"/>
</dbReference>
<comment type="caution">
    <text evidence="2">The sequence shown here is derived from an EMBL/GenBank/DDBJ whole genome shotgun (WGS) entry which is preliminary data.</text>
</comment>
<dbReference type="EMBL" id="MAJZ01000369">
    <property type="protein sequence ID" value="OCH77477.1"/>
    <property type="molecule type" value="Genomic_DNA"/>
</dbReference>
<keyword evidence="3" id="KW-1185">Reference proteome</keyword>
<dbReference type="PANTHER" id="PTHR21180:SF32">
    <property type="entry name" value="ENDONUCLEASE_EXONUCLEASE_PHOSPHATASE FAMILY DOMAIN-CONTAINING PROTEIN 1"/>
    <property type="match status" value="1"/>
</dbReference>
<dbReference type="NCBIfam" id="TIGR00426">
    <property type="entry name" value="competence protein ComEA helix-hairpin-helix repeat region"/>
    <property type="match status" value="1"/>
</dbReference>
<evidence type="ECO:0000256" key="1">
    <source>
        <dbReference type="SAM" id="SignalP"/>
    </source>
</evidence>
<dbReference type="Pfam" id="PF12836">
    <property type="entry name" value="HHH_3"/>
    <property type="match status" value="1"/>
</dbReference>
<sequence>MFIKSIILSILLAIFPFTQAVASDSAKYEGIEVTVNINQAPAEELATLLIGVGLKKAQAIVDYRSEYGEFKAIDDLVKVKGIGTSILDKNRTRILL</sequence>
<dbReference type="Proteomes" id="UP000093173">
    <property type="component" value="Unassembled WGS sequence"/>
</dbReference>
<dbReference type="SUPFAM" id="SSF47781">
    <property type="entry name" value="RuvA domain 2-like"/>
    <property type="match status" value="1"/>
</dbReference>
<dbReference type="InterPro" id="IPR010994">
    <property type="entry name" value="RuvA_2-like"/>
</dbReference>
<feature type="signal peptide" evidence="1">
    <location>
        <begin position="1"/>
        <end position="22"/>
    </location>
</feature>
<keyword evidence="1" id="KW-0732">Signal</keyword>
<name>A0A1B9R0D5_9VIBR</name>
<evidence type="ECO:0000313" key="2">
    <source>
        <dbReference type="EMBL" id="OCH77477.1"/>
    </source>
</evidence>
<protein>
    <submittedName>
        <fullName evidence="2">Transporter</fullName>
    </submittedName>
</protein>
<evidence type="ECO:0000313" key="3">
    <source>
        <dbReference type="Proteomes" id="UP000093173"/>
    </source>
</evidence>
<gene>
    <name evidence="2" type="ORF">A6E14_07545</name>
</gene>
<dbReference type="GO" id="GO:0015627">
    <property type="term" value="C:type II protein secretion system complex"/>
    <property type="evidence" value="ECO:0007669"/>
    <property type="project" value="TreeGrafter"/>
</dbReference>
<dbReference type="AlphaFoldDB" id="A0A1B9R0D5"/>
<dbReference type="PANTHER" id="PTHR21180">
    <property type="entry name" value="ENDONUCLEASE/EXONUCLEASE/PHOSPHATASE FAMILY DOMAIN-CONTAINING PROTEIN 1"/>
    <property type="match status" value="1"/>
</dbReference>
<dbReference type="Gene3D" id="1.10.150.280">
    <property type="entry name" value="AF1531-like domain"/>
    <property type="match status" value="1"/>
</dbReference>
<accession>A0A1B9R0D5</accession>
<feature type="chain" id="PRO_5008634805" evidence="1">
    <location>
        <begin position="23"/>
        <end position="96"/>
    </location>
</feature>
<dbReference type="GO" id="GO:0015628">
    <property type="term" value="P:protein secretion by the type II secretion system"/>
    <property type="evidence" value="ECO:0007669"/>
    <property type="project" value="TreeGrafter"/>
</dbReference>
<proteinExistence type="predicted"/>
<dbReference type="InterPro" id="IPR004509">
    <property type="entry name" value="Competence_ComEA_HhH"/>
</dbReference>